<evidence type="ECO:0000313" key="2">
    <source>
        <dbReference type="Proteomes" id="UP001153269"/>
    </source>
</evidence>
<dbReference type="Proteomes" id="UP001153269">
    <property type="component" value="Unassembled WGS sequence"/>
</dbReference>
<sequence length="118" mass="12804">MGAWQQTEMGAVGQEMNGRSERLHARPLGKHHSVQNLMLALLLPKGSGAGNPVQLSRLQAEGGEPRRLSLKGCKRSLPIMDVFTQGNAYGHRKFTVEEEYLDIGCEVGSLSGSTRGND</sequence>
<organism evidence="1 2">
    <name type="scientific">Pleuronectes platessa</name>
    <name type="common">European plaice</name>
    <dbReference type="NCBI Taxonomy" id="8262"/>
    <lineage>
        <taxon>Eukaryota</taxon>
        <taxon>Metazoa</taxon>
        <taxon>Chordata</taxon>
        <taxon>Craniata</taxon>
        <taxon>Vertebrata</taxon>
        <taxon>Euteleostomi</taxon>
        <taxon>Actinopterygii</taxon>
        <taxon>Neopterygii</taxon>
        <taxon>Teleostei</taxon>
        <taxon>Neoteleostei</taxon>
        <taxon>Acanthomorphata</taxon>
        <taxon>Carangaria</taxon>
        <taxon>Pleuronectiformes</taxon>
        <taxon>Pleuronectoidei</taxon>
        <taxon>Pleuronectidae</taxon>
        <taxon>Pleuronectes</taxon>
    </lineage>
</organism>
<dbReference type="AlphaFoldDB" id="A0A9N7URA6"/>
<comment type="caution">
    <text evidence="1">The sequence shown here is derived from an EMBL/GenBank/DDBJ whole genome shotgun (WGS) entry which is preliminary data.</text>
</comment>
<gene>
    <name evidence="1" type="ORF">PLEPLA_LOCUS22913</name>
</gene>
<accession>A0A9N7URA6</accession>
<reference evidence="1" key="1">
    <citation type="submission" date="2020-03" db="EMBL/GenBank/DDBJ databases">
        <authorList>
            <person name="Weist P."/>
        </authorList>
    </citation>
    <scope>NUCLEOTIDE SEQUENCE</scope>
</reference>
<evidence type="ECO:0000313" key="1">
    <source>
        <dbReference type="EMBL" id="CAB1434804.1"/>
    </source>
</evidence>
<keyword evidence="2" id="KW-1185">Reference proteome</keyword>
<name>A0A9N7URA6_PLEPL</name>
<protein>
    <submittedName>
        <fullName evidence="1">Uncharacterized protein</fullName>
    </submittedName>
</protein>
<dbReference type="EMBL" id="CADEAL010001698">
    <property type="protein sequence ID" value="CAB1434804.1"/>
    <property type="molecule type" value="Genomic_DNA"/>
</dbReference>
<proteinExistence type="predicted"/>